<name>C5KNI8_PERM5</name>
<dbReference type="RefSeq" id="XP_002782208.1">
    <property type="nucleotide sequence ID" value="XM_002782162.1"/>
</dbReference>
<dbReference type="GeneID" id="9059795"/>
<evidence type="ECO:0000313" key="2">
    <source>
        <dbReference type="EMBL" id="EER14003.1"/>
    </source>
</evidence>
<organism evidence="3">
    <name type="scientific">Perkinsus marinus (strain ATCC 50983 / TXsc)</name>
    <dbReference type="NCBI Taxonomy" id="423536"/>
    <lineage>
        <taxon>Eukaryota</taxon>
        <taxon>Sar</taxon>
        <taxon>Alveolata</taxon>
        <taxon>Perkinsozoa</taxon>
        <taxon>Perkinsea</taxon>
        <taxon>Perkinsida</taxon>
        <taxon>Perkinsidae</taxon>
        <taxon>Perkinsus</taxon>
    </lineage>
</organism>
<feature type="compositionally biased region" description="Basic and acidic residues" evidence="1">
    <location>
        <begin position="136"/>
        <end position="150"/>
    </location>
</feature>
<accession>C5KNI8</accession>
<feature type="region of interest" description="Disordered" evidence="1">
    <location>
        <begin position="136"/>
        <end position="156"/>
    </location>
</feature>
<evidence type="ECO:0000256" key="1">
    <source>
        <dbReference type="SAM" id="MobiDB-lite"/>
    </source>
</evidence>
<evidence type="ECO:0000313" key="3">
    <source>
        <dbReference type="Proteomes" id="UP000007800"/>
    </source>
</evidence>
<dbReference type="AlphaFoldDB" id="C5KNI8"/>
<sequence length="156" mass="17436">MTEIRKLADNFPEAPAYRDVLATLDWDNLDKPNDDTFIDETATGFEALKDPNTNVRSWLTRWSALVHDRLKSSSGSVPVGEDPSMTAQGVFKYLLYGAEVAGVDLEMATLAGLGSAKTHEDRVVFVLKRREAADKKNERHVEDVPTERQKSGLTWI</sequence>
<keyword evidence="3" id="KW-1185">Reference proteome</keyword>
<dbReference type="Proteomes" id="UP000007800">
    <property type="component" value="Unassembled WGS sequence"/>
</dbReference>
<dbReference type="EMBL" id="GG674604">
    <property type="protein sequence ID" value="EER14003.1"/>
    <property type="molecule type" value="Genomic_DNA"/>
</dbReference>
<protein>
    <submittedName>
        <fullName evidence="2">Uncharacterized protein</fullName>
    </submittedName>
</protein>
<proteinExistence type="predicted"/>
<gene>
    <name evidence="2" type="ORF">Pmar_PMAR022536</name>
</gene>
<dbReference type="InParanoid" id="C5KNI8"/>
<reference evidence="2 3" key="1">
    <citation type="submission" date="2008-07" db="EMBL/GenBank/DDBJ databases">
        <authorList>
            <person name="El-Sayed N."/>
            <person name="Caler E."/>
            <person name="Inman J."/>
            <person name="Amedeo P."/>
            <person name="Hass B."/>
            <person name="Wortman J."/>
        </authorList>
    </citation>
    <scope>NUCLEOTIDE SEQUENCE [LARGE SCALE GENOMIC DNA]</scope>
    <source>
        <strain evidence="3">ATCC 50983 / TXsc</strain>
    </source>
</reference>